<dbReference type="Proteomes" id="UP000885690">
    <property type="component" value="Unassembled WGS sequence"/>
</dbReference>
<dbReference type="GO" id="GO:0005737">
    <property type="term" value="C:cytoplasm"/>
    <property type="evidence" value="ECO:0007669"/>
    <property type="project" value="UniProtKB-SubCell"/>
</dbReference>
<feature type="domain" description="UspA" evidence="3">
    <location>
        <begin position="3"/>
        <end position="152"/>
    </location>
</feature>
<keyword evidence="2" id="KW-0963">Cytoplasm</keyword>
<reference evidence="4" key="1">
    <citation type="journal article" date="2020" name="mSystems">
        <title>Genome- and Community-Level Interaction Insights into Carbon Utilization and Element Cycling Functions of Hydrothermarchaeota in Hydrothermal Sediment.</title>
        <authorList>
            <person name="Zhou Z."/>
            <person name="Liu Y."/>
            <person name="Xu W."/>
            <person name="Pan J."/>
            <person name="Luo Z.H."/>
            <person name="Li M."/>
        </authorList>
    </citation>
    <scope>NUCLEOTIDE SEQUENCE [LARGE SCALE GENOMIC DNA]</scope>
    <source>
        <strain evidence="4">HyVt-115</strain>
    </source>
</reference>
<comment type="similarity">
    <text evidence="1 2">Belongs to the universal stress protein A family.</text>
</comment>
<dbReference type="Gene3D" id="3.40.50.620">
    <property type="entry name" value="HUPs"/>
    <property type="match status" value="1"/>
</dbReference>
<evidence type="ECO:0000256" key="1">
    <source>
        <dbReference type="ARBA" id="ARBA00008791"/>
    </source>
</evidence>
<protein>
    <recommendedName>
        <fullName evidence="2">Universal stress protein</fullName>
    </recommendedName>
</protein>
<gene>
    <name evidence="4" type="ORF">ENF32_05320</name>
</gene>
<dbReference type="PANTHER" id="PTHR46268:SF6">
    <property type="entry name" value="UNIVERSAL STRESS PROTEIN UP12"/>
    <property type="match status" value="1"/>
</dbReference>
<comment type="caution">
    <text evidence="4">The sequence shown here is derived from an EMBL/GenBank/DDBJ whole genome shotgun (WGS) entry which is preliminary data.</text>
</comment>
<accession>A0A7C0U771</accession>
<dbReference type="InterPro" id="IPR006015">
    <property type="entry name" value="Universal_stress_UspA"/>
</dbReference>
<dbReference type="PANTHER" id="PTHR46268">
    <property type="entry name" value="STRESS RESPONSE PROTEIN NHAX"/>
    <property type="match status" value="1"/>
</dbReference>
<dbReference type="PRINTS" id="PR01438">
    <property type="entry name" value="UNVRSLSTRESS"/>
</dbReference>
<name>A0A7C0U771_9BACT</name>
<evidence type="ECO:0000259" key="3">
    <source>
        <dbReference type="Pfam" id="PF00582"/>
    </source>
</evidence>
<dbReference type="SUPFAM" id="SSF52402">
    <property type="entry name" value="Adenine nucleotide alpha hydrolases-like"/>
    <property type="match status" value="1"/>
</dbReference>
<dbReference type="EMBL" id="DQWS01000196">
    <property type="protein sequence ID" value="HDD53470.1"/>
    <property type="molecule type" value="Genomic_DNA"/>
</dbReference>
<dbReference type="InterPro" id="IPR006016">
    <property type="entry name" value="UspA"/>
</dbReference>
<comment type="subcellular location">
    <subcellularLocation>
        <location evidence="2">Cytoplasm</location>
    </subcellularLocation>
</comment>
<sequence length="152" mass="17030">MGFKRIVTCVDLSHDITNRVLTISGELAQLMKAKILLTYVVEREVPLLISEGIVLPKVELEKFEGMYRLLEDKSREKMEGLARELAEEWQVEVEPVVLVGEPFDMILEKAEEEGADLIVVGSHGKKGIERLLLGSVSEKVARKAKCSVLVVR</sequence>
<evidence type="ECO:0000256" key="2">
    <source>
        <dbReference type="PIRNR" id="PIRNR006276"/>
    </source>
</evidence>
<dbReference type="InterPro" id="IPR014729">
    <property type="entry name" value="Rossmann-like_a/b/a_fold"/>
</dbReference>
<dbReference type="AlphaFoldDB" id="A0A7C0U771"/>
<dbReference type="Pfam" id="PF00582">
    <property type="entry name" value="Usp"/>
    <property type="match status" value="1"/>
</dbReference>
<dbReference type="PIRSF" id="PIRSF006276">
    <property type="entry name" value="UspA"/>
    <property type="match status" value="1"/>
</dbReference>
<dbReference type="CDD" id="cd00293">
    <property type="entry name" value="USP-like"/>
    <property type="match status" value="1"/>
</dbReference>
<proteinExistence type="inferred from homology"/>
<evidence type="ECO:0000313" key="4">
    <source>
        <dbReference type="EMBL" id="HDD53470.1"/>
    </source>
</evidence>
<organism evidence="4">
    <name type="scientific">Thermosulfidibacter takaii</name>
    <dbReference type="NCBI Taxonomy" id="412593"/>
    <lineage>
        <taxon>Bacteria</taxon>
        <taxon>Pseudomonadati</taxon>
        <taxon>Thermosulfidibacterota</taxon>
        <taxon>Thermosulfidibacteria</taxon>
        <taxon>Thermosulfidibacterales</taxon>
        <taxon>Thermosulfidibacteraceae</taxon>
    </lineage>
</organism>